<dbReference type="CDD" id="cd07422">
    <property type="entry name" value="MPP_ApaH"/>
    <property type="match status" value="1"/>
</dbReference>
<protein>
    <recommendedName>
        <fullName evidence="3">bis(5'-nucleosyl)-tetraphosphatase (symmetrical)</fullName>
        <ecNumber evidence="3">3.6.1.41</ecNumber>
    </recommendedName>
    <alternativeName>
        <fullName evidence="6">Ap4A hydrolase</fullName>
    </alternativeName>
    <alternativeName>
        <fullName evidence="5">Diadenosine 5',5'''-P1,P4-tetraphosphate pyrophosphohydrolase</fullName>
    </alternativeName>
    <alternativeName>
        <fullName evidence="7">Diadenosine tetraphosphatase</fullName>
    </alternativeName>
</protein>
<keyword evidence="4" id="KW-0378">Hydrolase</keyword>
<gene>
    <name evidence="10" type="ORF">METZ01_LOCUS134731</name>
</gene>
<evidence type="ECO:0000256" key="2">
    <source>
        <dbReference type="ARBA" id="ARBA00005419"/>
    </source>
</evidence>
<comment type="function">
    <text evidence="1">Hydrolyzes diadenosine 5',5'''-P1,P4-tetraphosphate to yield ADP.</text>
</comment>
<feature type="domain" description="Calcineurin-like phosphoesterase" evidence="9">
    <location>
        <begin position="1"/>
        <end position="138"/>
    </location>
</feature>
<accession>A0A381YZH9</accession>
<dbReference type="InterPro" id="IPR004843">
    <property type="entry name" value="Calcineurin-like_PHP"/>
</dbReference>
<comment type="similarity">
    <text evidence="2">Belongs to the Ap4A hydrolase family.</text>
</comment>
<evidence type="ECO:0000313" key="10">
    <source>
        <dbReference type="EMBL" id="SVA81877.1"/>
    </source>
</evidence>
<evidence type="ECO:0000256" key="3">
    <source>
        <dbReference type="ARBA" id="ARBA00012506"/>
    </source>
</evidence>
<name>A0A381YZH9_9ZZZZ</name>
<evidence type="ECO:0000259" key="9">
    <source>
        <dbReference type="Pfam" id="PF00149"/>
    </source>
</evidence>
<dbReference type="AlphaFoldDB" id="A0A381YZH9"/>
<dbReference type="EC" id="3.6.1.41" evidence="3"/>
<dbReference type="NCBIfam" id="TIGR00668">
    <property type="entry name" value="apaH"/>
    <property type="match status" value="1"/>
</dbReference>
<dbReference type="PANTHER" id="PTHR40942">
    <property type="match status" value="1"/>
</dbReference>
<dbReference type="PIRSF" id="PIRSF000903">
    <property type="entry name" value="B5n-ttraPtase_sm"/>
    <property type="match status" value="1"/>
</dbReference>
<dbReference type="GO" id="GO:0008803">
    <property type="term" value="F:bis(5'-nucleosyl)-tetraphosphatase (symmetrical) activity"/>
    <property type="evidence" value="ECO:0007669"/>
    <property type="project" value="UniProtKB-EC"/>
</dbReference>
<dbReference type="Gene3D" id="3.60.21.10">
    <property type="match status" value="1"/>
</dbReference>
<proteinExistence type="inferred from homology"/>
<evidence type="ECO:0000256" key="1">
    <source>
        <dbReference type="ARBA" id="ARBA00003413"/>
    </source>
</evidence>
<evidence type="ECO:0000256" key="7">
    <source>
        <dbReference type="ARBA" id="ARBA00033210"/>
    </source>
</evidence>
<dbReference type="InterPro" id="IPR029052">
    <property type="entry name" value="Metallo-depent_PP-like"/>
</dbReference>
<sequence length="290" mass="33449">MAIFAVGDIQGCFSEFRTLLEKLDFQPGSDQLWLTGDLVNRGPQSLEVLRYLHNLGSSIVSVLGNHDLHLIAQAMTKSNPKSVENSLQPILESRDKIDLIEWLRHLPLLFIDDNYQTVLVHAGLHPHWNLLESQQYANEVEELLRGHGAERFLKVMYGDKPKRWSEQLSGYDRYRMIINCLTRMRYVSPDIELDFVEKNHPEECQNLTLIPWFEIENRENREYRIIFGHWSHLKFYSKNNITCLDGGCVFGGELISIDIDRPTKPITVGASTNYCPISKLEQEYVGDTGN</sequence>
<dbReference type="InterPro" id="IPR004617">
    <property type="entry name" value="ApaH"/>
</dbReference>
<evidence type="ECO:0000256" key="4">
    <source>
        <dbReference type="ARBA" id="ARBA00022801"/>
    </source>
</evidence>
<dbReference type="Pfam" id="PF00149">
    <property type="entry name" value="Metallophos"/>
    <property type="match status" value="1"/>
</dbReference>
<dbReference type="EMBL" id="UINC01019343">
    <property type="protein sequence ID" value="SVA81877.1"/>
    <property type="molecule type" value="Genomic_DNA"/>
</dbReference>
<evidence type="ECO:0000256" key="6">
    <source>
        <dbReference type="ARBA" id="ARBA00032248"/>
    </source>
</evidence>
<comment type="catalytic activity">
    <reaction evidence="8">
        <text>P(1),P(4)-bis(5'-adenosyl) tetraphosphate + H2O = 2 ADP + 2 H(+)</text>
        <dbReference type="Rhea" id="RHEA:24252"/>
        <dbReference type="ChEBI" id="CHEBI:15377"/>
        <dbReference type="ChEBI" id="CHEBI:15378"/>
        <dbReference type="ChEBI" id="CHEBI:58141"/>
        <dbReference type="ChEBI" id="CHEBI:456216"/>
        <dbReference type="EC" id="3.6.1.41"/>
    </reaction>
</comment>
<dbReference type="NCBIfam" id="NF001204">
    <property type="entry name" value="PRK00166.1"/>
    <property type="match status" value="1"/>
</dbReference>
<evidence type="ECO:0000256" key="8">
    <source>
        <dbReference type="ARBA" id="ARBA00049417"/>
    </source>
</evidence>
<dbReference type="PANTHER" id="PTHR40942:SF4">
    <property type="entry name" value="CYTOCHROME C5"/>
    <property type="match status" value="1"/>
</dbReference>
<dbReference type="SUPFAM" id="SSF56300">
    <property type="entry name" value="Metallo-dependent phosphatases"/>
    <property type="match status" value="1"/>
</dbReference>
<evidence type="ECO:0000256" key="5">
    <source>
        <dbReference type="ARBA" id="ARBA00031248"/>
    </source>
</evidence>
<organism evidence="10">
    <name type="scientific">marine metagenome</name>
    <dbReference type="NCBI Taxonomy" id="408172"/>
    <lineage>
        <taxon>unclassified sequences</taxon>
        <taxon>metagenomes</taxon>
        <taxon>ecological metagenomes</taxon>
    </lineage>
</organism>
<reference evidence="10" key="1">
    <citation type="submission" date="2018-05" db="EMBL/GenBank/DDBJ databases">
        <authorList>
            <person name="Lanie J.A."/>
            <person name="Ng W.-L."/>
            <person name="Kazmierczak K.M."/>
            <person name="Andrzejewski T.M."/>
            <person name="Davidsen T.M."/>
            <person name="Wayne K.J."/>
            <person name="Tettelin H."/>
            <person name="Glass J.I."/>
            <person name="Rusch D."/>
            <person name="Podicherti R."/>
            <person name="Tsui H.-C.T."/>
            <person name="Winkler M.E."/>
        </authorList>
    </citation>
    <scope>NUCLEOTIDE SEQUENCE</scope>
</reference>